<dbReference type="PANTHER" id="PTHR12307">
    <property type="entry name" value="PROTEIN PHOSPHATASE 1 REGULATORY SUBUNIT"/>
    <property type="match status" value="1"/>
</dbReference>
<dbReference type="InterPro" id="IPR005036">
    <property type="entry name" value="CBM21_dom"/>
</dbReference>
<dbReference type="EMBL" id="HACG01036421">
    <property type="protein sequence ID" value="CEK83286.1"/>
    <property type="molecule type" value="Transcribed_RNA"/>
</dbReference>
<dbReference type="InterPro" id="IPR050782">
    <property type="entry name" value="PP1_regulatory_subunit_3"/>
</dbReference>
<dbReference type="AlphaFoldDB" id="A0A0B7ATG6"/>
<dbReference type="GO" id="GO:0008157">
    <property type="term" value="F:protein phosphatase 1 binding"/>
    <property type="evidence" value="ECO:0007669"/>
    <property type="project" value="TreeGrafter"/>
</dbReference>
<organism evidence="2">
    <name type="scientific">Arion vulgaris</name>
    <dbReference type="NCBI Taxonomy" id="1028688"/>
    <lineage>
        <taxon>Eukaryota</taxon>
        <taxon>Metazoa</taxon>
        <taxon>Spiralia</taxon>
        <taxon>Lophotrochozoa</taxon>
        <taxon>Mollusca</taxon>
        <taxon>Gastropoda</taxon>
        <taxon>Heterobranchia</taxon>
        <taxon>Euthyneura</taxon>
        <taxon>Panpulmonata</taxon>
        <taxon>Eupulmonata</taxon>
        <taxon>Stylommatophora</taxon>
        <taxon>Helicina</taxon>
        <taxon>Arionoidea</taxon>
        <taxon>Arionidae</taxon>
        <taxon>Arion</taxon>
    </lineage>
</organism>
<feature type="domain" description="CBM21" evidence="1">
    <location>
        <begin position="255"/>
        <end position="365"/>
    </location>
</feature>
<sequence length="410" mass="45683">MDVVEWSSANLLTKPWFRDSSSFNNKLASSCRSHYDFHNDNSADINGNAGRQNINCLGFRSTRKFGGIVNFPMLGMLQNQPEVSSHRIPMDFSPYLLSASPPKSSGFEIMGYSSQCSNDKIGLSPSYFYTGDTNSDHCSQLKGTCDNSANLNKRRNGPLKSIIMKSDTCGDSEGDYLSPESPLSPIRVTKKVSFADHKGLALAQVRFVKEGPDEPPFLNPEILSSLTEGASADVTCKPPIKLCFPQPASDYLSFRDKVSTNLVMLENVMLKDYTVEGTIKVKNISFEKHVFVRLSLDEWETYEDTDATYVPGLGLGFADHFDTFSFRIDIPPKFDVSKAVQFAVCFEENGHKHWDSNGCNNYCIISENCDVSKLSTSGSPCNPRWLPDKCTDAWSEFSVWRASDSSTPYY</sequence>
<proteinExistence type="predicted"/>
<dbReference type="GO" id="GO:0000164">
    <property type="term" value="C:protein phosphatase type 1 complex"/>
    <property type="evidence" value="ECO:0007669"/>
    <property type="project" value="TreeGrafter"/>
</dbReference>
<name>A0A0B7ATG6_9EUPU</name>
<evidence type="ECO:0000313" key="2">
    <source>
        <dbReference type="EMBL" id="CEK83286.1"/>
    </source>
</evidence>
<dbReference type="InterPro" id="IPR038175">
    <property type="entry name" value="CBM21_dom_sf"/>
</dbReference>
<reference evidence="2" key="1">
    <citation type="submission" date="2014-12" db="EMBL/GenBank/DDBJ databases">
        <title>Insight into the proteome of Arion vulgaris.</title>
        <authorList>
            <person name="Aradska J."/>
            <person name="Bulat T."/>
            <person name="Smidak R."/>
            <person name="Sarate P."/>
            <person name="Gangsoo J."/>
            <person name="Sialana F."/>
            <person name="Bilban M."/>
            <person name="Lubec G."/>
        </authorList>
    </citation>
    <scope>NUCLEOTIDE SEQUENCE</scope>
    <source>
        <tissue evidence="2">Skin</tissue>
    </source>
</reference>
<dbReference type="Gene3D" id="2.60.40.2440">
    <property type="entry name" value="Carbohydrate binding type-21 domain"/>
    <property type="match status" value="1"/>
</dbReference>
<evidence type="ECO:0000259" key="1">
    <source>
        <dbReference type="PROSITE" id="PS51159"/>
    </source>
</evidence>
<dbReference type="GO" id="GO:2001069">
    <property type="term" value="F:glycogen binding"/>
    <property type="evidence" value="ECO:0007669"/>
    <property type="project" value="TreeGrafter"/>
</dbReference>
<gene>
    <name evidence="2" type="primary">ORF136272</name>
</gene>
<dbReference type="PANTHER" id="PTHR12307:SF48">
    <property type="entry name" value="PROTEIN PHOSPHATASE 1 REGULATORY SUBUNIT"/>
    <property type="match status" value="1"/>
</dbReference>
<protein>
    <recommendedName>
        <fullName evidence="1">CBM21 domain-containing protein</fullName>
    </recommendedName>
</protein>
<dbReference type="PROSITE" id="PS51159">
    <property type="entry name" value="CBM21"/>
    <property type="match status" value="1"/>
</dbReference>
<dbReference type="Pfam" id="PF03370">
    <property type="entry name" value="CBM_21"/>
    <property type="match status" value="1"/>
</dbReference>
<dbReference type="GO" id="GO:0005979">
    <property type="term" value="P:regulation of glycogen biosynthetic process"/>
    <property type="evidence" value="ECO:0007669"/>
    <property type="project" value="TreeGrafter"/>
</dbReference>
<accession>A0A0B7ATG6</accession>